<dbReference type="AlphaFoldDB" id="A0A8S2A0N6"/>
<evidence type="ECO:0000256" key="1">
    <source>
        <dbReference type="ARBA" id="ARBA00001954"/>
    </source>
</evidence>
<keyword evidence="4" id="KW-0479">Metal-binding</keyword>
<dbReference type="PROSITE" id="PS51184">
    <property type="entry name" value="JMJC"/>
    <property type="match status" value="1"/>
</dbReference>
<evidence type="ECO:0000313" key="10">
    <source>
        <dbReference type="EMBL" id="CAE5967996.1"/>
    </source>
</evidence>
<sequence>MSGAATASSGDHNNLRLPTPTLDAESQTLLQSISAQGGYAYARMAALAVAGDQSAAEAARDMAWEQLHSGPWHSVLPVWRDAYSMACLNVAKIHFAAGEFAEALGALDMGLIMGGMLLRKDLHDSVLVVSSEARKKTKSLEEASGEFMGEKLVPEVPVDVNEVLKILPCRSLTCRRVEKRSGLSLEGFLRDYFLSGTPVVITNSMAHWPARAKWNHLDYLNAVAGNRTVPVEVGKNYLCSDWKQELVTFSKFLERIRTNKSSPMEPTYLAQHPLFDQINELRDDICIPDYCFVGGGELQSLNAWFGPAGTVTPLHHDPHHNILAQVVGKKYIRLYPSSLQDELYPYSETMLCNSSQVDLDNIDKTEFPKATELEFMDCILEEGEMLYIPPKWWHYVRSLTMSFSVSFWWSNETDSYSS</sequence>
<reference evidence="10" key="1">
    <citation type="submission" date="2021-01" db="EMBL/GenBank/DDBJ databases">
        <authorList>
            <person name="Bezrukov I."/>
        </authorList>
    </citation>
    <scope>NUCLEOTIDE SEQUENCE</scope>
</reference>
<dbReference type="GO" id="GO:0046872">
    <property type="term" value="F:metal ion binding"/>
    <property type="evidence" value="ECO:0007669"/>
    <property type="project" value="UniProtKB-KW"/>
</dbReference>
<evidence type="ECO:0000256" key="4">
    <source>
        <dbReference type="ARBA" id="ARBA00022723"/>
    </source>
</evidence>
<evidence type="ECO:0000256" key="2">
    <source>
        <dbReference type="ARBA" id="ARBA00004123"/>
    </source>
</evidence>
<dbReference type="SMART" id="SM00558">
    <property type="entry name" value="JmjC"/>
    <property type="match status" value="1"/>
</dbReference>
<evidence type="ECO:0000256" key="8">
    <source>
        <dbReference type="ARBA" id="ARBA00023242"/>
    </source>
</evidence>
<evidence type="ECO:0000313" key="11">
    <source>
        <dbReference type="Proteomes" id="UP000682877"/>
    </source>
</evidence>
<gene>
    <name evidence="10" type="ORF">AARE701A_LOCUS7737</name>
</gene>
<comment type="cofactor">
    <cofactor evidence="1">
        <name>Fe(2+)</name>
        <dbReference type="ChEBI" id="CHEBI:29033"/>
    </cofactor>
</comment>
<evidence type="ECO:0000256" key="7">
    <source>
        <dbReference type="ARBA" id="ARBA00023004"/>
    </source>
</evidence>
<evidence type="ECO:0000259" key="9">
    <source>
        <dbReference type="PROSITE" id="PS51184"/>
    </source>
</evidence>
<keyword evidence="8" id="KW-0539">Nucleus</keyword>
<dbReference type="Gene3D" id="2.60.120.650">
    <property type="entry name" value="Cupin"/>
    <property type="match status" value="1"/>
</dbReference>
<feature type="domain" description="JmjC" evidence="9">
    <location>
        <begin position="261"/>
        <end position="418"/>
    </location>
</feature>
<dbReference type="InterPro" id="IPR041667">
    <property type="entry name" value="Cupin_8"/>
</dbReference>
<protein>
    <recommendedName>
        <fullName evidence="9">JmjC domain-containing protein</fullName>
    </recommendedName>
</protein>
<dbReference type="InterPro" id="IPR003347">
    <property type="entry name" value="JmjC_dom"/>
</dbReference>
<dbReference type="Proteomes" id="UP000682877">
    <property type="component" value="Chromosome 3"/>
</dbReference>
<dbReference type="PANTHER" id="PTHR12461:SF105">
    <property type="entry name" value="HYPOXIA-INDUCIBLE FACTOR 1-ALPHA INHIBITOR"/>
    <property type="match status" value="1"/>
</dbReference>
<dbReference type="GO" id="GO:0005634">
    <property type="term" value="C:nucleus"/>
    <property type="evidence" value="ECO:0007669"/>
    <property type="project" value="UniProtKB-SubCell"/>
</dbReference>
<dbReference type="SUPFAM" id="SSF51197">
    <property type="entry name" value="Clavaminate synthase-like"/>
    <property type="match status" value="1"/>
</dbReference>
<evidence type="ECO:0000256" key="6">
    <source>
        <dbReference type="ARBA" id="ARBA00023002"/>
    </source>
</evidence>
<dbReference type="EMBL" id="LR999453">
    <property type="protein sequence ID" value="CAE5967996.1"/>
    <property type="molecule type" value="Genomic_DNA"/>
</dbReference>
<organism evidence="10 11">
    <name type="scientific">Arabidopsis arenosa</name>
    <name type="common">Sand rock-cress</name>
    <name type="synonym">Cardaminopsis arenosa</name>
    <dbReference type="NCBI Taxonomy" id="38785"/>
    <lineage>
        <taxon>Eukaryota</taxon>
        <taxon>Viridiplantae</taxon>
        <taxon>Streptophyta</taxon>
        <taxon>Embryophyta</taxon>
        <taxon>Tracheophyta</taxon>
        <taxon>Spermatophyta</taxon>
        <taxon>Magnoliopsida</taxon>
        <taxon>eudicotyledons</taxon>
        <taxon>Gunneridae</taxon>
        <taxon>Pentapetalae</taxon>
        <taxon>rosids</taxon>
        <taxon>malvids</taxon>
        <taxon>Brassicales</taxon>
        <taxon>Brassicaceae</taxon>
        <taxon>Camelineae</taxon>
        <taxon>Arabidopsis</taxon>
    </lineage>
</organism>
<name>A0A8S2A0N6_ARAAE</name>
<keyword evidence="6" id="KW-0560">Oxidoreductase</keyword>
<comment type="similarity">
    <text evidence="3">Belongs to the JARID1 histone demethylase family.</text>
</comment>
<dbReference type="Pfam" id="PF13621">
    <property type="entry name" value="Cupin_8"/>
    <property type="match status" value="1"/>
</dbReference>
<evidence type="ECO:0000256" key="5">
    <source>
        <dbReference type="ARBA" id="ARBA00022964"/>
    </source>
</evidence>
<comment type="subcellular location">
    <subcellularLocation>
        <location evidence="2">Nucleus</location>
    </subcellularLocation>
</comment>
<dbReference type="PANTHER" id="PTHR12461">
    <property type="entry name" value="HYPOXIA-INDUCIBLE FACTOR 1 ALPHA INHIBITOR-RELATED"/>
    <property type="match status" value="1"/>
</dbReference>
<keyword evidence="5" id="KW-0223">Dioxygenase</keyword>
<dbReference type="Pfam" id="PF24472">
    <property type="entry name" value="ARM_KDM8_N"/>
    <property type="match status" value="1"/>
</dbReference>
<accession>A0A8S2A0N6</accession>
<keyword evidence="7" id="KW-0408">Iron</keyword>
<keyword evidence="11" id="KW-1185">Reference proteome</keyword>
<dbReference type="GO" id="GO:0051213">
    <property type="term" value="F:dioxygenase activity"/>
    <property type="evidence" value="ECO:0007669"/>
    <property type="project" value="UniProtKB-KW"/>
</dbReference>
<evidence type="ECO:0000256" key="3">
    <source>
        <dbReference type="ARBA" id="ARBA00006801"/>
    </source>
</evidence>
<dbReference type="FunFam" id="2.60.120.650:FF:000029">
    <property type="entry name" value="lysine-specific demethylase JMJ30"/>
    <property type="match status" value="1"/>
</dbReference>
<dbReference type="InterPro" id="IPR056520">
    <property type="entry name" value="ARM_KDM8_N"/>
</dbReference>
<proteinExistence type="inferred from homology"/>